<evidence type="ECO:0000313" key="2">
    <source>
        <dbReference type="EMBL" id="GIG84575.1"/>
    </source>
</evidence>
<evidence type="ECO:0000256" key="1">
    <source>
        <dbReference type="SAM" id="MobiDB-lite"/>
    </source>
</evidence>
<comment type="caution">
    <text evidence="2">The sequence shown here is derived from an EMBL/GenBank/DDBJ whole genome shotgun (WGS) entry which is preliminary data.</text>
</comment>
<sequence length="128" mass="13810">MSVRTGSVTFCYDPKIGVARKTSLHASQGRAETIGWLPKRMAVDRERRRLPGGNGTLSGVGPLMKGRTTRRCRACGGGSQGSTQGDGGGSAHSPRLERRVVSLSQFPEKPDGHIGHEIPLYRDKLGRK</sequence>
<dbReference type="Proteomes" id="UP000630097">
    <property type="component" value="Unassembled WGS sequence"/>
</dbReference>
<gene>
    <name evidence="2" type="ORF">Pka01_77020</name>
</gene>
<feature type="region of interest" description="Disordered" evidence="1">
    <location>
        <begin position="45"/>
        <end position="128"/>
    </location>
</feature>
<feature type="compositionally biased region" description="Gly residues" evidence="1">
    <location>
        <begin position="75"/>
        <end position="90"/>
    </location>
</feature>
<organism evidence="2 3">
    <name type="scientific">Planotetraspora kaengkrachanensis</name>
    <dbReference type="NCBI Taxonomy" id="575193"/>
    <lineage>
        <taxon>Bacteria</taxon>
        <taxon>Bacillati</taxon>
        <taxon>Actinomycetota</taxon>
        <taxon>Actinomycetes</taxon>
        <taxon>Streptosporangiales</taxon>
        <taxon>Streptosporangiaceae</taxon>
        <taxon>Planotetraspora</taxon>
    </lineage>
</organism>
<dbReference type="AlphaFoldDB" id="A0A8J3Q0W1"/>
<protein>
    <submittedName>
        <fullName evidence="2">Uncharacterized protein</fullName>
    </submittedName>
</protein>
<dbReference type="EMBL" id="BONV01000054">
    <property type="protein sequence ID" value="GIG84575.1"/>
    <property type="molecule type" value="Genomic_DNA"/>
</dbReference>
<feature type="compositionally biased region" description="Basic and acidic residues" evidence="1">
    <location>
        <begin position="108"/>
        <end position="128"/>
    </location>
</feature>
<keyword evidence="3" id="KW-1185">Reference proteome</keyword>
<name>A0A8J3Q0W1_9ACTN</name>
<evidence type="ECO:0000313" key="3">
    <source>
        <dbReference type="Proteomes" id="UP000630097"/>
    </source>
</evidence>
<proteinExistence type="predicted"/>
<accession>A0A8J3Q0W1</accession>
<reference evidence="2 3" key="1">
    <citation type="submission" date="2021-01" db="EMBL/GenBank/DDBJ databases">
        <title>Whole genome shotgun sequence of Planotetraspora kaengkrachanensis NBRC 104272.</title>
        <authorList>
            <person name="Komaki H."/>
            <person name="Tamura T."/>
        </authorList>
    </citation>
    <scope>NUCLEOTIDE SEQUENCE [LARGE SCALE GENOMIC DNA]</scope>
    <source>
        <strain evidence="2 3">NBRC 104272</strain>
    </source>
</reference>